<organism evidence="2 3">
    <name type="scientific">Streptomyces carpinensis</name>
    <dbReference type="NCBI Taxonomy" id="66369"/>
    <lineage>
        <taxon>Bacteria</taxon>
        <taxon>Bacillati</taxon>
        <taxon>Actinomycetota</taxon>
        <taxon>Actinomycetes</taxon>
        <taxon>Kitasatosporales</taxon>
        <taxon>Streptomycetaceae</taxon>
        <taxon>Streptomyces</taxon>
    </lineage>
</organism>
<gene>
    <name evidence="2" type="ORF">ABT317_21800</name>
</gene>
<name>A0ABV1W5S3_9ACTN</name>
<feature type="signal peptide" evidence="1">
    <location>
        <begin position="1"/>
        <end position="32"/>
    </location>
</feature>
<feature type="chain" id="PRO_5045807273" evidence="1">
    <location>
        <begin position="33"/>
        <end position="73"/>
    </location>
</feature>
<accession>A0ABV1W5S3</accession>
<keyword evidence="3" id="KW-1185">Reference proteome</keyword>
<evidence type="ECO:0000313" key="2">
    <source>
        <dbReference type="EMBL" id="MER6979541.1"/>
    </source>
</evidence>
<reference evidence="2 3" key="1">
    <citation type="submission" date="2024-06" db="EMBL/GenBank/DDBJ databases">
        <title>The Natural Products Discovery Center: Release of the First 8490 Sequenced Strains for Exploring Actinobacteria Biosynthetic Diversity.</title>
        <authorList>
            <person name="Kalkreuter E."/>
            <person name="Kautsar S.A."/>
            <person name="Yang D."/>
            <person name="Bader C.D."/>
            <person name="Teijaro C.N."/>
            <person name="Fluegel L."/>
            <person name="Davis C.M."/>
            <person name="Simpson J.R."/>
            <person name="Lauterbach L."/>
            <person name="Steele A.D."/>
            <person name="Gui C."/>
            <person name="Meng S."/>
            <person name="Li G."/>
            <person name="Viehrig K."/>
            <person name="Ye F."/>
            <person name="Su P."/>
            <person name="Kiefer A.F."/>
            <person name="Nichols A."/>
            <person name="Cepeda A.J."/>
            <person name="Yan W."/>
            <person name="Fan B."/>
            <person name="Jiang Y."/>
            <person name="Adhikari A."/>
            <person name="Zheng C.-J."/>
            <person name="Schuster L."/>
            <person name="Cowan T.M."/>
            <person name="Smanski M.J."/>
            <person name="Chevrette M.G."/>
            <person name="De Carvalho L.P.S."/>
            <person name="Shen B."/>
        </authorList>
    </citation>
    <scope>NUCLEOTIDE SEQUENCE [LARGE SCALE GENOMIC DNA]</scope>
    <source>
        <strain evidence="2 3">NPDC000634</strain>
    </source>
</reference>
<dbReference type="RefSeq" id="WP_086727656.1">
    <property type="nucleotide sequence ID" value="NZ_MUBM01000196.1"/>
</dbReference>
<dbReference type="PROSITE" id="PS51318">
    <property type="entry name" value="TAT"/>
    <property type="match status" value="1"/>
</dbReference>
<comment type="caution">
    <text evidence="2">The sequence shown here is derived from an EMBL/GenBank/DDBJ whole genome shotgun (WGS) entry which is preliminary data.</text>
</comment>
<proteinExistence type="predicted"/>
<dbReference type="EMBL" id="JBEPCU010000388">
    <property type="protein sequence ID" value="MER6979541.1"/>
    <property type="molecule type" value="Genomic_DNA"/>
</dbReference>
<sequence>MTHRIARRAAFAAASVAVAVAGLLTMGGAASAATLPSSEHSGVVKVAEGHDEDARLAWVLDQIEWAQHHGLMA</sequence>
<dbReference type="InterPro" id="IPR006311">
    <property type="entry name" value="TAT_signal"/>
</dbReference>
<protein>
    <submittedName>
        <fullName evidence="2">Uncharacterized protein</fullName>
    </submittedName>
</protein>
<dbReference type="Proteomes" id="UP001458415">
    <property type="component" value="Unassembled WGS sequence"/>
</dbReference>
<keyword evidence="1" id="KW-0732">Signal</keyword>
<evidence type="ECO:0000256" key="1">
    <source>
        <dbReference type="SAM" id="SignalP"/>
    </source>
</evidence>
<evidence type="ECO:0000313" key="3">
    <source>
        <dbReference type="Proteomes" id="UP001458415"/>
    </source>
</evidence>